<keyword evidence="10" id="KW-1185">Reference proteome</keyword>
<feature type="transmembrane region" description="Helical" evidence="6">
    <location>
        <begin position="339"/>
        <end position="360"/>
    </location>
</feature>
<feature type="transmembrane region" description="Helical" evidence="6">
    <location>
        <begin position="476"/>
        <end position="492"/>
    </location>
</feature>
<evidence type="ECO:0000256" key="7">
    <source>
        <dbReference type="SAM" id="SignalP"/>
    </source>
</evidence>
<feature type="transmembrane region" description="Helical" evidence="6">
    <location>
        <begin position="367"/>
        <end position="385"/>
    </location>
</feature>
<dbReference type="GO" id="GO:0043069">
    <property type="term" value="P:negative regulation of programmed cell death"/>
    <property type="evidence" value="ECO:0007669"/>
    <property type="project" value="TreeGrafter"/>
</dbReference>
<evidence type="ECO:0000313" key="10">
    <source>
        <dbReference type="Proteomes" id="UP001154114"/>
    </source>
</evidence>
<evidence type="ECO:0000256" key="5">
    <source>
        <dbReference type="SAM" id="MobiDB-lite"/>
    </source>
</evidence>
<feature type="signal peptide" evidence="7">
    <location>
        <begin position="1"/>
        <end position="25"/>
    </location>
</feature>
<keyword evidence="4 6" id="KW-0472">Membrane</keyword>
<feature type="transmembrane region" description="Helical" evidence="6">
    <location>
        <begin position="283"/>
        <end position="304"/>
    </location>
</feature>
<dbReference type="AlphaFoldDB" id="A0A9P0BL60"/>
<evidence type="ECO:0000256" key="4">
    <source>
        <dbReference type="ARBA" id="ARBA00023136"/>
    </source>
</evidence>
<feature type="chain" id="PRO_5040396614" description="TM7S3/TM198-like domain-containing protein" evidence="7">
    <location>
        <begin position="26"/>
        <end position="551"/>
    </location>
</feature>
<evidence type="ECO:0000313" key="9">
    <source>
        <dbReference type="EMBL" id="CAH0591591.1"/>
    </source>
</evidence>
<feature type="transmembrane region" description="Helical" evidence="6">
    <location>
        <begin position="397"/>
        <end position="415"/>
    </location>
</feature>
<dbReference type="PANTHER" id="PTHR15937">
    <property type="entry name" value="TRANSMEMBRANE 7 SUPERFAMILY MEMBER 3"/>
    <property type="match status" value="1"/>
</dbReference>
<organism evidence="9 10">
    <name type="scientific">Chrysodeixis includens</name>
    <name type="common">Soybean looper</name>
    <name type="synonym">Pseudoplusia includens</name>
    <dbReference type="NCBI Taxonomy" id="689277"/>
    <lineage>
        <taxon>Eukaryota</taxon>
        <taxon>Metazoa</taxon>
        <taxon>Ecdysozoa</taxon>
        <taxon>Arthropoda</taxon>
        <taxon>Hexapoda</taxon>
        <taxon>Insecta</taxon>
        <taxon>Pterygota</taxon>
        <taxon>Neoptera</taxon>
        <taxon>Endopterygota</taxon>
        <taxon>Lepidoptera</taxon>
        <taxon>Glossata</taxon>
        <taxon>Ditrysia</taxon>
        <taxon>Noctuoidea</taxon>
        <taxon>Noctuidae</taxon>
        <taxon>Plusiinae</taxon>
        <taxon>Chrysodeixis</taxon>
    </lineage>
</organism>
<comment type="subcellular location">
    <subcellularLocation>
        <location evidence="1">Membrane</location>
        <topology evidence="1">Multi-pass membrane protein</topology>
    </subcellularLocation>
</comment>
<protein>
    <recommendedName>
        <fullName evidence="8">TM7S3/TM198-like domain-containing protein</fullName>
    </recommendedName>
</protein>
<proteinExistence type="predicted"/>
<feature type="region of interest" description="Disordered" evidence="5">
    <location>
        <begin position="531"/>
        <end position="551"/>
    </location>
</feature>
<keyword evidence="2 6" id="KW-0812">Transmembrane</keyword>
<dbReference type="Proteomes" id="UP001154114">
    <property type="component" value="Chromosome 19"/>
</dbReference>
<dbReference type="InterPro" id="IPR025256">
    <property type="entry name" value="TM7S3/TM198-like_dom"/>
</dbReference>
<reference evidence="9" key="1">
    <citation type="submission" date="2021-12" db="EMBL/GenBank/DDBJ databases">
        <authorList>
            <person name="King R."/>
        </authorList>
    </citation>
    <scope>NUCLEOTIDE SEQUENCE</scope>
</reference>
<dbReference type="Pfam" id="PF25992">
    <property type="entry name" value="Ig_TM7SF3_N"/>
    <property type="match status" value="1"/>
</dbReference>
<accession>A0A9P0BL60</accession>
<evidence type="ECO:0000256" key="3">
    <source>
        <dbReference type="ARBA" id="ARBA00022989"/>
    </source>
</evidence>
<dbReference type="OrthoDB" id="5967337at2759"/>
<feature type="domain" description="TM7S3/TM198-like" evidence="8">
    <location>
        <begin position="290"/>
        <end position="494"/>
    </location>
</feature>
<evidence type="ECO:0000256" key="2">
    <source>
        <dbReference type="ARBA" id="ARBA00022692"/>
    </source>
</evidence>
<dbReference type="Pfam" id="PF13886">
    <property type="entry name" value="TM7S3_TM198"/>
    <property type="match status" value="1"/>
</dbReference>
<feature type="transmembrane region" description="Helical" evidence="6">
    <location>
        <begin position="311"/>
        <end position="333"/>
    </location>
</feature>
<dbReference type="InterPro" id="IPR042502">
    <property type="entry name" value="TM7SF3"/>
</dbReference>
<evidence type="ECO:0000259" key="8">
    <source>
        <dbReference type="Pfam" id="PF13886"/>
    </source>
</evidence>
<dbReference type="EMBL" id="LR824022">
    <property type="protein sequence ID" value="CAH0591591.1"/>
    <property type="molecule type" value="Genomic_DNA"/>
</dbReference>
<dbReference type="PANTHER" id="PTHR15937:SF3">
    <property type="entry name" value="TRANSMEMBRANE 7 SUPERFAMILY MEMBER 3"/>
    <property type="match status" value="1"/>
</dbReference>
<keyword evidence="3 6" id="KW-1133">Transmembrane helix</keyword>
<evidence type="ECO:0000256" key="1">
    <source>
        <dbReference type="ARBA" id="ARBA00004141"/>
    </source>
</evidence>
<dbReference type="GO" id="GO:0005886">
    <property type="term" value="C:plasma membrane"/>
    <property type="evidence" value="ECO:0007669"/>
    <property type="project" value="TreeGrafter"/>
</dbReference>
<sequence>MFSKCCSTFNCIIIPLFCLAASVVAQDVNVTIPLNTTITYENREIYGSFLSINGSSTAHVFFNNVSKNLSFVVFQVHSHLLNITLYKTALKPDSQVEGTNVGLVSFLDPTDSFHIINKNENATVRVYISVHGYQEPDPIPGGCNMEFSVPIAPYLDVRTNDDYITVDAAPASLDVTCKETPLPNITFYMMYLPEMNFYADAYFDGIRKLMTLKNILKYGLEMPASSSPINRRILSAYPGTGVIFTVVATHDIPNTKSYAVYVPNYSYGCPSIDDDGCDIMDDMFTQFLSAILLFVGVFVCFFGHRFFKTEMFLAGFFSGVIITYILVAIITVVDKPELLAASTLSGVFFGAIWLLFWWLYGIPVIAVLLPSLNLGFLLASIFYYRLPGNLAYLQVDFNFWTPFVLVMLLTALAVVSVTYAANILCCAILGAYATVLSLDYYLGSNLKFIIINTIRRAVVPNFNKAMLSPPFQLKDFSMTLLWIILATLGFLFQHWHNRGRPPFPPPPRDMRESMPGPMMYGTLVDYRSRQEREFNSPPTTRYGTERTPLLA</sequence>
<feature type="transmembrane region" description="Helical" evidence="6">
    <location>
        <begin position="422"/>
        <end position="442"/>
    </location>
</feature>
<keyword evidence="7" id="KW-0732">Signal</keyword>
<name>A0A9P0BL60_CHRIL</name>
<evidence type="ECO:0000256" key="6">
    <source>
        <dbReference type="SAM" id="Phobius"/>
    </source>
</evidence>
<gene>
    <name evidence="9" type="ORF">CINC_LOCUS5196</name>
</gene>